<evidence type="ECO:0000256" key="1">
    <source>
        <dbReference type="ARBA" id="ARBA00004613"/>
    </source>
</evidence>
<dbReference type="SUPFAM" id="SSF48619">
    <property type="entry name" value="Phospholipase A2, PLA2"/>
    <property type="match status" value="1"/>
</dbReference>
<protein>
    <submittedName>
        <fullName evidence="3">Uncharacterized protein</fullName>
    </submittedName>
</protein>
<accession>A0A8H3ZCH1</accession>
<dbReference type="AlphaFoldDB" id="A0A8H3ZCH1"/>
<dbReference type="Proteomes" id="UP000447873">
    <property type="component" value="Unassembled WGS sequence"/>
</dbReference>
<dbReference type="GO" id="GO:0016042">
    <property type="term" value="P:lipid catabolic process"/>
    <property type="evidence" value="ECO:0007669"/>
    <property type="project" value="InterPro"/>
</dbReference>
<organism evidence="3 4">
    <name type="scientific">Venturia inaequalis</name>
    <name type="common">Apple scab fungus</name>
    <dbReference type="NCBI Taxonomy" id="5025"/>
    <lineage>
        <taxon>Eukaryota</taxon>
        <taxon>Fungi</taxon>
        <taxon>Dikarya</taxon>
        <taxon>Ascomycota</taxon>
        <taxon>Pezizomycotina</taxon>
        <taxon>Dothideomycetes</taxon>
        <taxon>Pleosporomycetidae</taxon>
        <taxon>Venturiales</taxon>
        <taxon>Venturiaceae</taxon>
        <taxon>Venturia</taxon>
    </lineage>
</organism>
<dbReference type="GO" id="GO:0005576">
    <property type="term" value="C:extracellular region"/>
    <property type="evidence" value="ECO:0007669"/>
    <property type="project" value="UniProtKB-SubCell"/>
</dbReference>
<reference evidence="3 4" key="1">
    <citation type="submission" date="2018-12" db="EMBL/GenBank/DDBJ databases">
        <title>Venturia inaequalis Genome Resource.</title>
        <authorList>
            <person name="Lichtner F.J."/>
        </authorList>
    </citation>
    <scope>NUCLEOTIDE SEQUENCE [LARGE SCALE GENOMIC DNA]</scope>
    <source>
        <strain evidence="3 4">120213</strain>
    </source>
</reference>
<comment type="subcellular location">
    <subcellularLocation>
        <location evidence="1">Secreted</location>
    </subcellularLocation>
</comment>
<comment type="caution">
    <text evidence="3">The sequence shown here is derived from an EMBL/GenBank/DDBJ whole genome shotgun (WGS) entry which is preliminary data.</text>
</comment>
<sequence>MRLGWEPSPLLGFHNKLSWIPVLGLLWSTSAYVDLGSFSYSADSPCLFSNAEEHQFSLLDPSDGMPFAEVDGQLRKVSTTVHPLPKFHVSKPSGEQSSVDVLLNSSYLGLFDTGRLGFVNRSSNGLNPVPEGNETFITSVFDLSCNGTISIRLPDLLQYNFIYHVPTRGILGLPNGNQKALQRRASNALHSFVKRTEKAIKRDLPDSWSPFHFLLGPLKVSDRDQIGYQPRCPGKPFGLESFVKPGARPASFNGCGAENGMKIPELRFTECCDHHDLCYDDCSKTWNQCNEEFRTCMHGRCKNDPTWTEWGCNNIADVYADLRTVQDCRLHRGDDDWQTFEINAERLAYESEDSDESWFGSGGTSGYG</sequence>
<dbReference type="PROSITE" id="PS00118">
    <property type="entry name" value="PA2_HIS"/>
    <property type="match status" value="1"/>
</dbReference>
<evidence type="ECO:0000313" key="4">
    <source>
        <dbReference type="Proteomes" id="UP000447873"/>
    </source>
</evidence>
<dbReference type="Pfam" id="PF06951">
    <property type="entry name" value="PLA2G12"/>
    <property type="match status" value="1"/>
</dbReference>
<dbReference type="InterPro" id="IPR010711">
    <property type="entry name" value="PLA2G12"/>
</dbReference>
<evidence type="ECO:0000256" key="2">
    <source>
        <dbReference type="ARBA" id="ARBA00022525"/>
    </source>
</evidence>
<keyword evidence="2" id="KW-0964">Secreted</keyword>
<dbReference type="PANTHER" id="PTHR12824:SF8">
    <property type="entry name" value="GXIVSPLA2, ISOFORM A"/>
    <property type="match status" value="1"/>
</dbReference>
<dbReference type="InterPro" id="IPR036444">
    <property type="entry name" value="PLipase_A2_dom_sf"/>
</dbReference>
<proteinExistence type="predicted"/>
<evidence type="ECO:0000313" key="3">
    <source>
        <dbReference type="EMBL" id="KAE9987266.1"/>
    </source>
</evidence>
<dbReference type="InterPro" id="IPR033113">
    <property type="entry name" value="PLA2_histidine"/>
</dbReference>
<dbReference type="PANTHER" id="PTHR12824">
    <property type="entry name" value="GROUP XII SECRETORY PHOSPHOLIPASE A2 FAMILY MEMBER"/>
    <property type="match status" value="1"/>
</dbReference>
<dbReference type="GO" id="GO:0050482">
    <property type="term" value="P:arachidonate secretion"/>
    <property type="evidence" value="ECO:0007669"/>
    <property type="project" value="InterPro"/>
</dbReference>
<dbReference type="GO" id="GO:0005509">
    <property type="term" value="F:calcium ion binding"/>
    <property type="evidence" value="ECO:0007669"/>
    <property type="project" value="InterPro"/>
</dbReference>
<dbReference type="EMBL" id="WNWS01000020">
    <property type="protein sequence ID" value="KAE9987266.1"/>
    <property type="molecule type" value="Genomic_DNA"/>
</dbReference>
<gene>
    <name evidence="3" type="ORF">EG328_003399</name>
</gene>
<dbReference type="GO" id="GO:0004623">
    <property type="term" value="F:phospholipase A2 activity"/>
    <property type="evidence" value="ECO:0007669"/>
    <property type="project" value="InterPro"/>
</dbReference>
<dbReference type="Gene3D" id="1.20.90.10">
    <property type="entry name" value="Phospholipase A2 domain"/>
    <property type="match status" value="1"/>
</dbReference>
<name>A0A8H3ZCH1_VENIN</name>
<dbReference type="GO" id="GO:0006644">
    <property type="term" value="P:phospholipid metabolic process"/>
    <property type="evidence" value="ECO:0007669"/>
    <property type="project" value="InterPro"/>
</dbReference>